<dbReference type="PANTHER" id="PTHR23429">
    <property type="entry name" value="GLUCOSE-6-PHOSPHATE 1-DEHYDROGENASE G6PD"/>
    <property type="match status" value="1"/>
</dbReference>
<dbReference type="InterPro" id="IPR022675">
    <property type="entry name" value="G6P_DH_C"/>
</dbReference>
<dbReference type="PANTHER" id="PTHR23429:SF0">
    <property type="entry name" value="GLUCOSE-6-PHOSPHATE 1-DEHYDROGENASE"/>
    <property type="match status" value="1"/>
</dbReference>
<dbReference type="OrthoDB" id="9802739at2"/>
<evidence type="ECO:0000256" key="6">
    <source>
        <dbReference type="ARBA" id="ARBA00023277"/>
    </source>
</evidence>
<accession>A0A372DNU4</accession>
<dbReference type="InterPro" id="IPR001282">
    <property type="entry name" value="G6P_DH"/>
</dbReference>
<evidence type="ECO:0000259" key="9">
    <source>
        <dbReference type="Pfam" id="PF02781"/>
    </source>
</evidence>
<dbReference type="EMBL" id="QVPD01000004">
    <property type="protein sequence ID" value="RFP61260.1"/>
    <property type="molecule type" value="Genomic_DNA"/>
</dbReference>
<dbReference type="Pfam" id="PF02781">
    <property type="entry name" value="G6PD_C"/>
    <property type="match status" value="1"/>
</dbReference>
<dbReference type="SUPFAM" id="SSF51735">
    <property type="entry name" value="NAD(P)-binding Rossmann-fold domains"/>
    <property type="match status" value="1"/>
</dbReference>
<evidence type="ECO:0000256" key="1">
    <source>
        <dbReference type="ARBA" id="ARBA00004937"/>
    </source>
</evidence>
<feature type="binding site" evidence="7">
    <location>
        <position position="145"/>
    </location>
    <ligand>
        <name>NADP(+)</name>
        <dbReference type="ChEBI" id="CHEBI:58349"/>
    </ligand>
</feature>
<dbReference type="PROSITE" id="PS00069">
    <property type="entry name" value="G6P_DEHYDROGENASE"/>
    <property type="match status" value="1"/>
</dbReference>
<feature type="binding site" evidence="7">
    <location>
        <position position="175"/>
    </location>
    <ligand>
        <name>substrate</name>
    </ligand>
</feature>
<dbReference type="InterPro" id="IPR036291">
    <property type="entry name" value="NAD(P)-bd_dom_sf"/>
</dbReference>
<dbReference type="GO" id="GO:0050661">
    <property type="term" value="F:NADP binding"/>
    <property type="evidence" value="ECO:0007669"/>
    <property type="project" value="UniProtKB-UniRule"/>
</dbReference>
<comment type="pathway">
    <text evidence="1 7">Carbohydrate degradation; pentose phosphate pathway; D-ribulose 5-phosphate from D-glucose 6-phosphate (oxidative stage): step 1/3.</text>
</comment>
<feature type="binding site" evidence="7">
    <location>
        <position position="232"/>
    </location>
    <ligand>
        <name>substrate</name>
    </ligand>
</feature>
<evidence type="ECO:0000256" key="3">
    <source>
        <dbReference type="ARBA" id="ARBA00022526"/>
    </source>
</evidence>
<evidence type="ECO:0000256" key="2">
    <source>
        <dbReference type="ARBA" id="ARBA00009975"/>
    </source>
</evidence>
<comment type="caution">
    <text evidence="10">The sequence shown here is derived from an EMBL/GenBank/DDBJ whole genome shotgun (WGS) entry which is preliminary data.</text>
</comment>
<dbReference type="PRINTS" id="PR00079">
    <property type="entry name" value="G6PDHDRGNASE"/>
</dbReference>
<evidence type="ECO:0000256" key="7">
    <source>
        <dbReference type="HAMAP-Rule" id="MF_00966"/>
    </source>
</evidence>
<comment type="catalytic activity">
    <reaction evidence="7">
        <text>D-glucose 6-phosphate + NADP(+) = 6-phospho-D-glucono-1,5-lactone + NADPH + H(+)</text>
        <dbReference type="Rhea" id="RHEA:15841"/>
        <dbReference type="ChEBI" id="CHEBI:15378"/>
        <dbReference type="ChEBI" id="CHEBI:57783"/>
        <dbReference type="ChEBI" id="CHEBI:57955"/>
        <dbReference type="ChEBI" id="CHEBI:58349"/>
        <dbReference type="ChEBI" id="CHEBI:61548"/>
        <dbReference type="EC" id="1.1.1.49"/>
    </reaction>
</comment>
<proteinExistence type="inferred from homology"/>
<dbReference type="GO" id="GO:0009051">
    <property type="term" value="P:pentose-phosphate shunt, oxidative branch"/>
    <property type="evidence" value="ECO:0007669"/>
    <property type="project" value="TreeGrafter"/>
</dbReference>
<keyword evidence="5 7" id="KW-0560">Oxidoreductase</keyword>
<evidence type="ECO:0000256" key="4">
    <source>
        <dbReference type="ARBA" id="ARBA00022857"/>
    </source>
</evidence>
<dbReference type="Proteomes" id="UP000262917">
    <property type="component" value="Unassembled WGS sequence"/>
</dbReference>
<dbReference type="NCBIfam" id="NF009492">
    <property type="entry name" value="PRK12853.1-3"/>
    <property type="match status" value="1"/>
</dbReference>
<dbReference type="AlphaFoldDB" id="A0A372DNU4"/>
<comment type="caution">
    <text evidence="7">Lacks conserved residue(s) required for the propagation of feature annotation.</text>
</comment>
<dbReference type="UniPathway" id="UPA00115">
    <property type="reaction ID" value="UER00408"/>
</dbReference>
<dbReference type="SUPFAM" id="SSF55347">
    <property type="entry name" value="Glyceraldehyde-3-phosphate dehydrogenase-like, C-terminal domain"/>
    <property type="match status" value="1"/>
</dbReference>
<comment type="function">
    <text evidence="7">Catalyzes the oxidation of glucose 6-phosphate to 6-phosphogluconolactone.</text>
</comment>
<dbReference type="PIRSF" id="PIRSF000110">
    <property type="entry name" value="G6PD"/>
    <property type="match status" value="1"/>
</dbReference>
<feature type="domain" description="Glucose-6-phosphate dehydrogenase NAD-binding" evidence="8">
    <location>
        <begin position="16"/>
        <end position="184"/>
    </location>
</feature>
<dbReference type="Pfam" id="PF00479">
    <property type="entry name" value="G6PD_N"/>
    <property type="match status" value="1"/>
</dbReference>
<keyword evidence="4 7" id="KW-0521">NADP</keyword>
<comment type="similarity">
    <text evidence="2 7">Belongs to the glucose-6-phosphate dehydrogenase family.</text>
</comment>
<dbReference type="GO" id="GO:0005829">
    <property type="term" value="C:cytosol"/>
    <property type="evidence" value="ECO:0007669"/>
    <property type="project" value="TreeGrafter"/>
</dbReference>
<reference evidence="10 11" key="1">
    <citation type="submission" date="2018-08" db="EMBL/GenBank/DDBJ databases">
        <title>Lysobacter weifangensis sp. nov., a new member of the family 'Xanthomonadaceae', isolated from soil in a farmland.</title>
        <authorList>
            <person name="Zhao H."/>
        </authorList>
    </citation>
    <scope>NUCLEOTIDE SEQUENCE [LARGE SCALE GENOMIC DNA]</scope>
    <source>
        <strain evidence="10 11">WF-2</strain>
    </source>
</reference>
<feature type="active site" description="Proton acceptor" evidence="7">
    <location>
        <position position="237"/>
    </location>
</feature>
<feature type="binding site" evidence="7">
    <location>
        <position position="323"/>
    </location>
    <ligand>
        <name>substrate</name>
    </ligand>
</feature>
<feature type="binding site" evidence="7">
    <location>
        <position position="51"/>
    </location>
    <ligand>
        <name>NADP(+)</name>
        <dbReference type="ChEBI" id="CHEBI:58349"/>
    </ligand>
</feature>
<feature type="binding site" evidence="7">
    <location>
        <position position="213"/>
    </location>
    <ligand>
        <name>substrate</name>
    </ligand>
</feature>
<evidence type="ECO:0000256" key="5">
    <source>
        <dbReference type="ARBA" id="ARBA00023002"/>
    </source>
</evidence>
<keyword evidence="3 7" id="KW-0313">Glucose metabolism</keyword>
<sequence>MERALSNPPAQSDALVLFGATGDLAYKKIFPALQALVRDGELDMPVVGVARDRWNLQRLREHVRDSLVHAEGGIDRAAFARLAAQLRFVEGDYGDPGTFQRLRRALDGTRRPLHYLAIPPALFATVVQALAQSGCADGARVVVEKPFGRDLASAQALNRTLHAVFDEDAVFRIDHFLGKEAVRNLLYFRFANAFLEPVWNRNYVDNVQITMAERFGVEGRGSFYEGVGALRDVVQNHLLQVVALLAMDAPIGDDASAIQAEKLRLFRAMKPLQPGQVVRGQFRGYRDEAGVAAGSDVETFAALKLEIDTWRWAGVPFYIRAGKRLPITATEVVVDLKRPPLALFDDDRAGALPAPGNYFRFRLGPEVVIATGARVKRAGEAMRGEAVELVARHQPAAAAPAYERLLGDALHGDASLFTRDAAVEAAWHVVDPVLAAPAPVEIYDAGSWGPAAARAVIQGGAGWHDPRPEGSAPC</sequence>
<feature type="domain" description="Glucose-6-phosphate dehydrogenase C-terminal" evidence="9">
    <location>
        <begin position="187"/>
        <end position="458"/>
    </location>
</feature>
<dbReference type="GO" id="GO:0006006">
    <property type="term" value="P:glucose metabolic process"/>
    <property type="evidence" value="ECO:0007669"/>
    <property type="project" value="UniProtKB-KW"/>
</dbReference>
<keyword evidence="6 7" id="KW-0119">Carbohydrate metabolism</keyword>
<evidence type="ECO:0000313" key="10">
    <source>
        <dbReference type="EMBL" id="RFP61260.1"/>
    </source>
</evidence>
<keyword evidence="11" id="KW-1185">Reference proteome</keyword>
<protein>
    <recommendedName>
        <fullName evidence="7">Glucose-6-phosphate 1-dehydrogenase</fullName>
        <shortName evidence="7">G6PD</shortName>
        <ecNumber evidence="7">1.1.1.49</ecNumber>
    </recommendedName>
</protein>
<evidence type="ECO:0000259" key="8">
    <source>
        <dbReference type="Pfam" id="PF00479"/>
    </source>
</evidence>
<name>A0A372DNU4_9GAMM</name>
<gene>
    <name evidence="7 10" type="primary">zwf</name>
    <name evidence="10" type="ORF">D0Y53_05965</name>
</gene>
<dbReference type="EC" id="1.1.1.49" evidence="7"/>
<dbReference type="Gene3D" id="3.30.360.10">
    <property type="entry name" value="Dihydrodipicolinate Reductase, domain 2"/>
    <property type="match status" value="1"/>
</dbReference>
<organism evidence="10 11">
    <name type="scientific">Cognatiluteimonas weifangensis</name>
    <dbReference type="NCBI Taxonomy" id="2303539"/>
    <lineage>
        <taxon>Bacteria</taxon>
        <taxon>Pseudomonadati</taxon>
        <taxon>Pseudomonadota</taxon>
        <taxon>Gammaproteobacteria</taxon>
        <taxon>Lysobacterales</taxon>
        <taxon>Lysobacteraceae</taxon>
        <taxon>Cognatiluteimonas</taxon>
    </lineage>
</organism>
<dbReference type="GO" id="GO:0004345">
    <property type="term" value="F:glucose-6-phosphate dehydrogenase activity"/>
    <property type="evidence" value="ECO:0007669"/>
    <property type="project" value="UniProtKB-UniRule"/>
</dbReference>
<dbReference type="NCBIfam" id="TIGR00871">
    <property type="entry name" value="zwf"/>
    <property type="match status" value="1"/>
</dbReference>
<dbReference type="InterPro" id="IPR022674">
    <property type="entry name" value="G6P_DH_NAD-bd"/>
</dbReference>
<dbReference type="HAMAP" id="MF_00966">
    <property type="entry name" value="G6PD"/>
    <property type="match status" value="1"/>
</dbReference>
<evidence type="ECO:0000313" key="11">
    <source>
        <dbReference type="Proteomes" id="UP000262917"/>
    </source>
</evidence>
<dbReference type="InterPro" id="IPR019796">
    <property type="entry name" value="G6P_DH_AS"/>
</dbReference>
<dbReference type="Gene3D" id="3.40.50.720">
    <property type="entry name" value="NAD(P)-binding Rossmann-like Domain"/>
    <property type="match status" value="1"/>
</dbReference>
<feature type="binding site" evidence="7">
    <location>
        <position position="179"/>
    </location>
    <ligand>
        <name>substrate</name>
    </ligand>
</feature>